<evidence type="ECO:0000256" key="4">
    <source>
        <dbReference type="ARBA" id="ARBA00022540"/>
    </source>
</evidence>
<evidence type="ECO:0000313" key="8">
    <source>
        <dbReference type="EMBL" id="KAE8305295.1"/>
    </source>
</evidence>
<evidence type="ECO:0000256" key="3">
    <source>
        <dbReference type="ARBA" id="ARBA00022490"/>
    </source>
</evidence>
<dbReference type="EMBL" id="AACB03000001">
    <property type="protein sequence ID" value="KAE8305295.1"/>
    <property type="molecule type" value="Genomic_DNA"/>
</dbReference>
<sequence>MHSVSHPYTEAQVVILIGYDEQPARSMISHSIPNGLLSISTYPSIYYTLLHFYNNGYDNFILLYKKLYESAVESLLSFFDQVSYNHDMSWTILPVCYEDVHESVHAIYRLNKDEKLTCENIIVVCSSCFTTIVPSLYLKAHRDTNATMTVVLSDVSIEKTEAEKLKKCKGGCFAVLADTTQHNPPIDLLRLSSNAPNVAPNIIQSIYQEIISYNSIYNLNVPEYRKTFENRYLPFLQLPDTRLKQIAASLDDTNQLFLKEVQDNLMRKLPRFPSFVGTLNYFQPMTENTTVRIPFSAIQGNSRMRAYSQPPGIIILAREIIQYLNNISRVWSLFNDLVPFLVEQQNLPYEAQHSNIRAYLKTSPDINICLTTDASNYTRQSNPDKPLILSPTLQHPDFPTSSLCDAAPLPSTVVTTSPHGVHLNKELWSNLERERLKENFIKSIRHSLDDVLVTKSLSDKLKPPRKIIVTGFELTNQRYSSTIEKDIQEMNKNFPNIHCLINTRDIYLRTHLAIKNNLYSIPAWKPGRHHSRSNFQMINYSYDSARNPASTKDIVIDNVMFKVRRESRPGRDKSAELDTVKYIDDIETFHEAELEDHTRIEMSVIGPGCKIGEHVKIAHCVIGAGVVIHSNVTLKKCVIFSNATINQGCELENCTVLDGAEVQEHTARQDVCYRTYRDVTGESRK</sequence>
<comment type="caution">
    <text evidence="8">The sequence shown here is derived from an EMBL/GenBank/DDBJ whole genome shotgun (WGS) entry which is preliminary data.</text>
</comment>
<organism evidence="8 9">
    <name type="scientific">Giardia intestinalis (strain ATCC 50803 / WB clone C6)</name>
    <name type="common">Giardia lamblia</name>
    <dbReference type="NCBI Taxonomy" id="184922"/>
    <lineage>
        <taxon>Eukaryota</taxon>
        <taxon>Metamonada</taxon>
        <taxon>Diplomonadida</taxon>
        <taxon>Hexamitidae</taxon>
        <taxon>Giardiinae</taxon>
        <taxon>Giardia</taxon>
    </lineage>
</organism>
<evidence type="ECO:0000256" key="5">
    <source>
        <dbReference type="ARBA" id="ARBA00022917"/>
    </source>
</evidence>
<dbReference type="AlphaFoldDB" id="A8BBJ9"/>
<dbReference type="GO" id="GO:0003743">
    <property type="term" value="F:translation initiation factor activity"/>
    <property type="evidence" value="ECO:0007669"/>
    <property type="project" value="UniProtKB-KW"/>
</dbReference>
<dbReference type="SUPFAM" id="SSF53448">
    <property type="entry name" value="Nucleotide-diphospho-sugar transferases"/>
    <property type="match status" value="1"/>
</dbReference>
<dbReference type="Proteomes" id="UP000001548">
    <property type="component" value="Unassembled WGS sequence"/>
</dbReference>
<dbReference type="GeneID" id="5700891"/>
<evidence type="ECO:0000256" key="1">
    <source>
        <dbReference type="ARBA" id="ARBA00004514"/>
    </source>
</evidence>
<dbReference type="InterPro" id="IPR029044">
    <property type="entry name" value="Nucleotide-diphossugar_trans"/>
</dbReference>
<dbReference type="HOGENOM" id="CLU_401970_0_0_1"/>
<keyword evidence="4 8" id="KW-0396">Initiation factor</keyword>
<dbReference type="InterPro" id="IPR056764">
    <property type="entry name" value="LbH_EIF2B3/5"/>
</dbReference>
<proteinExistence type="inferred from homology"/>
<evidence type="ECO:0000256" key="6">
    <source>
        <dbReference type="ARBA" id="ARBA00046432"/>
    </source>
</evidence>
<protein>
    <submittedName>
        <fullName evidence="8">Translation initiation factor</fullName>
    </submittedName>
</protein>
<dbReference type="OMA" id="MISHSIP"/>
<dbReference type="VEuPathDB" id="GiardiaDB:GL50803_16129"/>
<comment type="similarity">
    <text evidence="2">Belongs to the eIF-2B gamma/epsilon subunits family.</text>
</comment>
<evidence type="ECO:0000256" key="2">
    <source>
        <dbReference type="ARBA" id="ARBA00007878"/>
    </source>
</evidence>
<dbReference type="SUPFAM" id="SSF51161">
    <property type="entry name" value="Trimeric LpxA-like enzymes"/>
    <property type="match status" value="1"/>
</dbReference>
<comment type="subunit">
    <text evidence="6">Component of the translation initiation factor 2B (eIF2B) complex which is a heterodecamer of two sets of five different subunits: alpha, beta, gamma, delta and epsilon. Subunits alpha, beta and delta comprise a regulatory subcomplex and subunits epsilon and gamma comprise a catalytic subcomplex. Within the complex, the hexameric regulatory complex resides at the center, with the two heterodimeric catalytic subcomplexes bound on opposite sides.</text>
</comment>
<feature type="domain" description="EIF2B subunit epsilon/gamma LbH" evidence="7">
    <location>
        <begin position="593"/>
        <end position="667"/>
    </location>
</feature>
<evidence type="ECO:0000259" key="7">
    <source>
        <dbReference type="Pfam" id="PF25084"/>
    </source>
</evidence>
<dbReference type="Gene3D" id="3.90.550.10">
    <property type="entry name" value="Spore Coat Polysaccharide Biosynthesis Protein SpsA, Chain A"/>
    <property type="match status" value="1"/>
</dbReference>
<dbReference type="RefSeq" id="XP_001707992.1">
    <property type="nucleotide sequence ID" value="XM_001707940.1"/>
</dbReference>
<gene>
    <name evidence="8" type="ORF">GL50803_0016129</name>
</gene>
<name>A8BBJ9_GIAIC</name>
<dbReference type="Gene3D" id="2.160.10.10">
    <property type="entry name" value="Hexapeptide repeat proteins"/>
    <property type="match status" value="1"/>
</dbReference>
<reference evidence="8 9" key="1">
    <citation type="journal article" date="2007" name="Science">
        <title>Genomic minimalism in the early diverging intestinal parasite Giardia lamblia.</title>
        <authorList>
            <person name="Morrison H.G."/>
            <person name="McArthur A.G."/>
            <person name="Gillin F.D."/>
            <person name="Aley S.B."/>
            <person name="Adam R.D."/>
            <person name="Olsen G.J."/>
            <person name="Best A.A."/>
            <person name="Cande W.Z."/>
            <person name="Chen F."/>
            <person name="Cipriano M.J."/>
            <person name="Davids B.J."/>
            <person name="Dawson S.C."/>
            <person name="Elmendorf H.G."/>
            <person name="Hehl A.B."/>
            <person name="Holder M.E."/>
            <person name="Huse S.M."/>
            <person name="Kim U.U."/>
            <person name="Lasek-Nesselquist E."/>
            <person name="Manning G."/>
            <person name="Nigam A."/>
            <person name="Nixon J.E."/>
            <person name="Palm D."/>
            <person name="Passamaneck N.E."/>
            <person name="Prabhu A."/>
            <person name="Reich C.I."/>
            <person name="Reiner D.S."/>
            <person name="Samuelson J."/>
            <person name="Svard S.G."/>
            <person name="Sogin M.L."/>
        </authorList>
    </citation>
    <scope>NUCLEOTIDE SEQUENCE [LARGE SCALE GENOMIC DNA]</scope>
    <source>
        <strain evidence="8 9">WB C6</strain>
    </source>
</reference>
<dbReference type="InterPro" id="IPR011004">
    <property type="entry name" value="Trimer_LpxA-like_sf"/>
</dbReference>
<dbReference type="KEGG" id="gla:GL50803_0016129"/>
<keyword evidence="9" id="KW-1185">Reference proteome</keyword>
<dbReference type="PANTHER" id="PTHR42883">
    <property type="entry name" value="GLUCOSE-1-PHOSPHATE THYMIDYLTRANSFERASE"/>
    <property type="match status" value="1"/>
</dbReference>
<dbReference type="PANTHER" id="PTHR42883:SF2">
    <property type="entry name" value="THYMIDYLYLTRANSFERASE"/>
    <property type="match status" value="1"/>
</dbReference>
<accession>A8BBJ9</accession>
<keyword evidence="3" id="KW-0963">Cytoplasm</keyword>
<dbReference type="Pfam" id="PF25084">
    <property type="entry name" value="LbH_EIF2B"/>
    <property type="match status" value="1"/>
</dbReference>
<evidence type="ECO:0000313" key="9">
    <source>
        <dbReference type="Proteomes" id="UP000001548"/>
    </source>
</evidence>
<keyword evidence="5" id="KW-0648">Protein biosynthesis</keyword>
<dbReference type="STRING" id="184922.A8BBJ9"/>
<comment type="subcellular location">
    <subcellularLocation>
        <location evidence="1">Cytoplasm</location>
        <location evidence="1">Cytosol</location>
    </subcellularLocation>
</comment>